<reference evidence="2 3" key="1">
    <citation type="submission" date="2017-06" db="EMBL/GenBank/DDBJ databases">
        <title>Hymenobacter amundsenii sp. nov. isolated from regoliths in Antarctica.</title>
        <authorList>
            <person name="Sedlacek I."/>
            <person name="Kralova S."/>
            <person name="Pantucek R."/>
            <person name="Svec P."/>
            <person name="Holochova P."/>
            <person name="Stankova E."/>
            <person name="Vrbovska V."/>
            <person name="Busse H.-J."/>
        </authorList>
    </citation>
    <scope>NUCLEOTIDE SEQUENCE [LARGE SCALE GENOMIC DNA]</scope>
    <source>
        <strain evidence="2 3">CCM 8682</strain>
    </source>
</reference>
<evidence type="ECO:0000256" key="1">
    <source>
        <dbReference type="SAM" id="SignalP"/>
    </source>
</evidence>
<feature type="signal peptide" evidence="1">
    <location>
        <begin position="1"/>
        <end position="22"/>
    </location>
</feature>
<organism evidence="2 3">
    <name type="scientific">Hymenobacter amundsenii</name>
    <dbReference type="NCBI Taxonomy" id="2006685"/>
    <lineage>
        <taxon>Bacteria</taxon>
        <taxon>Pseudomonadati</taxon>
        <taxon>Bacteroidota</taxon>
        <taxon>Cytophagia</taxon>
        <taxon>Cytophagales</taxon>
        <taxon>Hymenobacteraceae</taxon>
        <taxon>Hymenobacter</taxon>
    </lineage>
</organism>
<keyword evidence="3" id="KW-1185">Reference proteome</keyword>
<dbReference type="NCBIfam" id="TIGR04183">
    <property type="entry name" value="Por_Secre_tail"/>
    <property type="match status" value="1"/>
</dbReference>
<dbReference type="RefSeq" id="WP_088463268.1">
    <property type="nucleotide sequence ID" value="NZ_NIRR01000004.1"/>
</dbReference>
<gene>
    <name evidence="2" type="ORF">CDA63_04550</name>
</gene>
<protein>
    <recommendedName>
        <fullName evidence="4">Secretion system C-terminal sorting domain-containing protein</fullName>
    </recommendedName>
</protein>
<keyword evidence="1" id="KW-0732">Signal</keyword>
<comment type="caution">
    <text evidence="2">The sequence shown here is derived from an EMBL/GenBank/DDBJ whole genome shotgun (WGS) entry which is preliminary data.</text>
</comment>
<proteinExistence type="predicted"/>
<sequence>MKTSTFLGFLLALLIASPAAQAQTAAAAAPIAAQSAPVALITDKTTVAPASTAAIKVRLETNPVTRHLIVRTDASGPTRVELNGADGHPVLTRDLLAGDLVSLDVSRLPMGSYLVKCTSGERSGTKRVILGQ</sequence>
<dbReference type="AlphaFoldDB" id="A0A246FNL6"/>
<evidence type="ECO:0008006" key="4">
    <source>
        <dbReference type="Google" id="ProtNLM"/>
    </source>
</evidence>
<name>A0A246FNL6_9BACT</name>
<dbReference type="InterPro" id="IPR026444">
    <property type="entry name" value="Secre_tail"/>
</dbReference>
<dbReference type="Proteomes" id="UP000197277">
    <property type="component" value="Unassembled WGS sequence"/>
</dbReference>
<dbReference type="OrthoDB" id="887182at2"/>
<evidence type="ECO:0000313" key="2">
    <source>
        <dbReference type="EMBL" id="OWP64312.1"/>
    </source>
</evidence>
<dbReference type="EMBL" id="NIRR01000004">
    <property type="protein sequence ID" value="OWP64312.1"/>
    <property type="molecule type" value="Genomic_DNA"/>
</dbReference>
<feature type="chain" id="PRO_5012196539" description="Secretion system C-terminal sorting domain-containing protein" evidence="1">
    <location>
        <begin position="23"/>
        <end position="132"/>
    </location>
</feature>
<accession>A0A246FNL6</accession>
<evidence type="ECO:0000313" key="3">
    <source>
        <dbReference type="Proteomes" id="UP000197277"/>
    </source>
</evidence>